<dbReference type="OrthoDB" id="5180856at2"/>
<evidence type="ECO:0000313" key="2">
    <source>
        <dbReference type="Proteomes" id="UP000029707"/>
    </source>
</evidence>
<dbReference type="EMBL" id="JRMQ02000005">
    <property type="protein sequence ID" value="TLE01945.1"/>
    <property type="molecule type" value="Genomic_DNA"/>
</dbReference>
<evidence type="ECO:0000313" key="1">
    <source>
        <dbReference type="EMBL" id="TLE01945.1"/>
    </source>
</evidence>
<dbReference type="AlphaFoldDB" id="A0A4U8TQ26"/>
<dbReference type="GeneID" id="82321958"/>
<dbReference type="Gene3D" id="3.90.550.10">
    <property type="entry name" value="Spore Coat Polysaccharide Biosynthesis Protein SpsA, Chain A"/>
    <property type="match status" value="1"/>
</dbReference>
<dbReference type="SUPFAM" id="SSF53448">
    <property type="entry name" value="Nucleotide-diphospho-sugar transferases"/>
    <property type="match status" value="1"/>
</dbReference>
<proteinExistence type="predicted"/>
<dbReference type="InterPro" id="IPR029044">
    <property type="entry name" value="Nucleotide-diphossugar_trans"/>
</dbReference>
<organism evidence="1 2">
    <name type="scientific">Helicobacter japonicus</name>
    <dbReference type="NCBI Taxonomy" id="425400"/>
    <lineage>
        <taxon>Bacteria</taxon>
        <taxon>Pseudomonadati</taxon>
        <taxon>Campylobacterota</taxon>
        <taxon>Epsilonproteobacteria</taxon>
        <taxon>Campylobacterales</taxon>
        <taxon>Helicobacteraceae</taxon>
        <taxon>Helicobacter</taxon>
    </lineage>
</organism>
<sequence>MYQKLDTPYACANPILLLSFNRLDTLKRVLQIIESVRPSKIYLANDGARENKIYPNGISEKEQVHSVRNFLIDSISHFDFPCEVKTRFLDSNLGCKKAVSSAISWFFENEEQGIILEDDCLPTLSFFRFCDELLEKYKMQHNVFMISGWSALDFAQNTSVETLSPKARLQEDYYFSKYNHIWGWASWARAWSKYQLEFNENEIKTLHNFCSTKEKHYWYHIFKTYAQGKIDTWDYPWTYNIWKHNGLCIYPKNNMISNIGFNRVDAAHTTGDSKFVSMPSYELCFPLTHPKTIKQNSNLDKANFHIIFNTLPLHKRILVKLKRTYKKYFNLM</sequence>
<accession>A0A4U8TQ26</accession>
<dbReference type="RefSeq" id="WP_034360986.1">
    <property type="nucleotide sequence ID" value="NZ_CAJUDB010000003.1"/>
</dbReference>
<protein>
    <submittedName>
        <fullName evidence="1">Methyltransferase FkbM</fullName>
    </submittedName>
</protein>
<comment type="caution">
    <text evidence="1">The sequence shown here is derived from an EMBL/GenBank/DDBJ whole genome shotgun (WGS) entry which is preliminary data.</text>
</comment>
<name>A0A4U8TQ26_9HELI</name>
<dbReference type="GO" id="GO:0032259">
    <property type="term" value="P:methylation"/>
    <property type="evidence" value="ECO:0007669"/>
    <property type="project" value="UniProtKB-KW"/>
</dbReference>
<reference evidence="1 2" key="1">
    <citation type="journal article" date="2014" name="Genome Announc.">
        <title>Draft genome sequences of eight enterohepatic helicobacter species isolated from both laboratory and wild rodents.</title>
        <authorList>
            <person name="Sheh A."/>
            <person name="Shen Z."/>
            <person name="Fox J.G."/>
        </authorList>
    </citation>
    <scope>NUCLEOTIDE SEQUENCE [LARGE SCALE GENOMIC DNA]</scope>
    <source>
        <strain evidence="1 2">MIT 01-6451</strain>
    </source>
</reference>
<keyword evidence="1" id="KW-0808">Transferase</keyword>
<keyword evidence="1" id="KW-0489">Methyltransferase</keyword>
<gene>
    <name evidence="1" type="ORF">LS65_005135</name>
</gene>
<dbReference type="GO" id="GO:0008168">
    <property type="term" value="F:methyltransferase activity"/>
    <property type="evidence" value="ECO:0007669"/>
    <property type="project" value="UniProtKB-KW"/>
</dbReference>
<keyword evidence="2" id="KW-1185">Reference proteome</keyword>
<dbReference type="STRING" id="425400.LS65_02335"/>
<dbReference type="Proteomes" id="UP000029707">
    <property type="component" value="Unassembled WGS sequence"/>
</dbReference>